<protein>
    <submittedName>
        <fullName evidence="2">Uncharacterized protein</fullName>
    </submittedName>
</protein>
<evidence type="ECO:0000313" key="2">
    <source>
        <dbReference type="EMBL" id="XAY04637.1"/>
    </source>
</evidence>
<dbReference type="AlphaFoldDB" id="A0AAU7ASL7"/>
<dbReference type="EMBL" id="CP114014">
    <property type="protein sequence ID" value="XAY04637.1"/>
    <property type="molecule type" value="Genomic_DNA"/>
</dbReference>
<feature type="region of interest" description="Disordered" evidence="1">
    <location>
        <begin position="486"/>
        <end position="516"/>
    </location>
</feature>
<proteinExistence type="predicted"/>
<organism evidence="2">
    <name type="scientific">Paraconexibacter sp. AEG42_29</name>
    <dbReference type="NCBI Taxonomy" id="2997339"/>
    <lineage>
        <taxon>Bacteria</taxon>
        <taxon>Bacillati</taxon>
        <taxon>Actinomycetota</taxon>
        <taxon>Thermoleophilia</taxon>
        <taxon>Solirubrobacterales</taxon>
        <taxon>Paraconexibacteraceae</taxon>
        <taxon>Paraconexibacter</taxon>
    </lineage>
</organism>
<evidence type="ECO:0000256" key="1">
    <source>
        <dbReference type="SAM" id="MobiDB-lite"/>
    </source>
</evidence>
<name>A0AAU7ASL7_9ACTN</name>
<gene>
    <name evidence="2" type="ORF">DSM112329_01472</name>
</gene>
<feature type="region of interest" description="Disordered" evidence="1">
    <location>
        <begin position="428"/>
        <end position="456"/>
    </location>
</feature>
<feature type="compositionally biased region" description="Low complexity" evidence="1">
    <location>
        <begin position="446"/>
        <end position="456"/>
    </location>
</feature>
<sequence>MPHTPSTRGPRTAALVLAVAGTAAAIGVPTLAGAAQPRHVGGPGTGASITTAGPDLRTITLDPANSLEDTIGERARYCFDQPIAKIGTGGFVLQSYDVRRYWQGTATQATDNAACAVVSFPAGSDIGQATIGGVGPGAVTDLANKPSLVASEPVIGSAAKPAGGATTAPDLIDATADISAGNAKIVTYTFDESLNPAPSRGAGEAAQTAYQASDFGYVLQDGDPVYAAAGKVTATGNQVKVNFGAAPVESAARFVTKQNAVEDRPASAVQPGSGLPLVTRSAPGVVAKSAQTGGRPSLVAAAPDVANSFKLTFSGPVTGGSAAQIRAIADDGTLSAVASSIGTGGSENAIIATFPDSDALTKDPGSIVRIVAGAGAVTTTTDPKAGSIYSQAPVSTPNNTPGYTNGPDLLNVAVDAATQRATFNYDEPVAASTPPSRFTAFRSDGTDAQGTGTTTSSGNSITVTLGAGIADFVAFGQGYGAVNDVAGRPSPNQSVSKDVEAAPTPPAPAPSAGKTKVKTSLSLRRSGSRFSGTISAAQKTCKYNRTMVLRKKGKSTTRYGTARSLSTGRYGITKRNASKGTYYVFVLAKSTKTISCSSATSKQSVRVR</sequence>
<reference evidence="2" key="1">
    <citation type="submission" date="2022-12" db="EMBL/GenBank/DDBJ databases">
        <title>Paraconexibacter alkalitolerans sp. nov. and Baekduia alba sp. nov., isolated from soil and emended description of the genera Paraconexibacter (Chun et al., 2020) and Baekduia (An et al., 2020).</title>
        <authorList>
            <person name="Vieira S."/>
            <person name="Huber K.J."/>
            <person name="Geppert A."/>
            <person name="Wolf J."/>
            <person name="Neumann-Schaal M."/>
            <person name="Muesken M."/>
            <person name="Overmann J."/>
        </authorList>
    </citation>
    <scope>NUCLEOTIDE SEQUENCE</scope>
    <source>
        <strain evidence="2">AEG42_29</strain>
    </source>
</reference>
<accession>A0AAU7ASL7</accession>
<dbReference type="RefSeq" id="WP_354701165.1">
    <property type="nucleotide sequence ID" value="NZ_CP114014.1"/>
</dbReference>
<dbReference type="KEGG" id="parq:DSM112329_01472"/>